<dbReference type="Proteomes" id="UP000296862">
    <property type="component" value="Chromosome"/>
</dbReference>
<organism evidence="1 2">
    <name type="scientific">Flavobacterium sangjuense</name>
    <dbReference type="NCBI Taxonomy" id="2518177"/>
    <lineage>
        <taxon>Bacteria</taxon>
        <taxon>Pseudomonadati</taxon>
        <taxon>Bacteroidota</taxon>
        <taxon>Flavobacteriia</taxon>
        <taxon>Flavobacteriales</taxon>
        <taxon>Flavobacteriaceae</taxon>
        <taxon>Flavobacterium</taxon>
    </lineage>
</organism>
<evidence type="ECO:0000313" key="1">
    <source>
        <dbReference type="EMBL" id="QBZ97808.1"/>
    </source>
</evidence>
<dbReference type="EMBL" id="CP038810">
    <property type="protein sequence ID" value="QBZ97808.1"/>
    <property type="molecule type" value="Genomic_DNA"/>
</dbReference>
<dbReference type="InterPro" id="IPR024265">
    <property type="entry name" value="DUF3788"/>
</dbReference>
<sequence length="138" mass="16092">MKSIFIDKNSEPTLDDLKKGLGNTFDIWTNFEAYAIKNYPNAKAEWNFSGEKFGWSYRVKDAKRVLIYLLPRDNFFKTGFVFGQKATEQIFESDISEVIKQELKAAKVYAEGRGIRIEVRDKSNLEDIQKLIEIKIRN</sequence>
<name>A0A4P7PSB7_9FLAO</name>
<dbReference type="OrthoDB" id="1121290at2"/>
<reference evidence="1 2" key="1">
    <citation type="submission" date="2019-04" db="EMBL/GenBank/DDBJ databases">
        <title>Flavobacterium sp. GS03.</title>
        <authorList>
            <person name="Kim H."/>
        </authorList>
    </citation>
    <scope>NUCLEOTIDE SEQUENCE [LARGE SCALE GENOMIC DNA]</scope>
    <source>
        <strain evidence="1 2">GS03</strain>
    </source>
</reference>
<dbReference type="Pfam" id="PF12663">
    <property type="entry name" value="DUF3788"/>
    <property type="match status" value="1"/>
</dbReference>
<proteinExistence type="predicted"/>
<evidence type="ECO:0000313" key="2">
    <source>
        <dbReference type="Proteomes" id="UP000296862"/>
    </source>
</evidence>
<accession>A0A4P7PSB7</accession>
<evidence type="ECO:0008006" key="3">
    <source>
        <dbReference type="Google" id="ProtNLM"/>
    </source>
</evidence>
<protein>
    <recommendedName>
        <fullName evidence="3">DUF3788 family protein</fullName>
    </recommendedName>
</protein>
<dbReference type="RefSeq" id="WP_136151745.1">
    <property type="nucleotide sequence ID" value="NZ_CP038810.1"/>
</dbReference>
<keyword evidence="2" id="KW-1185">Reference proteome</keyword>
<dbReference type="AlphaFoldDB" id="A0A4P7PSB7"/>
<dbReference type="KEGG" id="fsn:GS03_01306"/>
<gene>
    <name evidence="1" type="ORF">GS03_01306</name>
</gene>